<proteinExistence type="inferred from homology"/>
<keyword evidence="5 7" id="KW-0456">Lyase</keyword>
<feature type="site" description="Important for catalytic activity" evidence="7">
    <location>
        <position position="217"/>
    </location>
</feature>
<evidence type="ECO:0000313" key="9">
    <source>
        <dbReference type="Proteomes" id="UP000002030"/>
    </source>
</evidence>
<dbReference type="EnsemblBacteria" id="ACZ19141">
    <property type="protein sequence ID" value="ACZ19141"/>
    <property type="gene ID" value="Taci_0908"/>
</dbReference>
<dbReference type="HOGENOM" id="CLU_025574_2_0_0"/>
<dbReference type="PATRIC" id="fig|525903.6.peg.909"/>
<dbReference type="Gene3D" id="3.30.1490.480">
    <property type="entry name" value="Endolytic murein transglycosylase"/>
    <property type="match status" value="1"/>
</dbReference>
<evidence type="ECO:0000256" key="3">
    <source>
        <dbReference type="ARBA" id="ARBA00022989"/>
    </source>
</evidence>
<dbReference type="Gene3D" id="3.30.160.60">
    <property type="entry name" value="Classic Zinc Finger"/>
    <property type="match status" value="1"/>
</dbReference>
<gene>
    <name evidence="7" type="primary">mltG</name>
    <name evidence="8" type="ordered locus">Taci_0908</name>
</gene>
<comment type="subcellular location">
    <subcellularLocation>
        <location evidence="7">Cell inner membrane</location>
        <topology evidence="7">Single-pass membrane protein</topology>
    </subcellularLocation>
</comment>
<sequence>MKGKDWLIVAFGTLLFVGFLLGLYISIPSERWFMPPAGQEGVTVQVRSGSSARDVAKALADAGVVNDERELLNWMVKLKIDRSTRPGTYTIVPGSPWEVAMRLKDSVPSGRRVTVIPGYDRMDLKRILDPQALERALGDDQAFFPEVRPLLPRGTWDRLAYIVPETYLLSGGNEDARSLVYMGSKLWWERVGSRIPSGMSAPEVFRRAVMASVVERESNRDDERPLVASVFFNRLERGMPLQSCATVVYAWRERGERRTQLTYEDLKIRSPYNTYLNQGLPPGPICVPSVSSWNAALSPASSKFLYFRLRGDGRHVFSETFEDHVRNGR</sequence>
<dbReference type="NCBIfam" id="TIGR00247">
    <property type="entry name" value="endolytic transglycosylase MltG"/>
    <property type="match status" value="1"/>
</dbReference>
<dbReference type="GO" id="GO:0071555">
    <property type="term" value="P:cell wall organization"/>
    <property type="evidence" value="ECO:0007669"/>
    <property type="project" value="UniProtKB-KW"/>
</dbReference>
<dbReference type="eggNOG" id="COG1559">
    <property type="taxonomic scope" value="Bacteria"/>
</dbReference>
<accession>D1BA38</accession>
<keyword evidence="1 7" id="KW-1003">Cell membrane</keyword>
<dbReference type="GO" id="GO:0008932">
    <property type="term" value="F:lytic endotransglycosylase activity"/>
    <property type="evidence" value="ECO:0007669"/>
    <property type="project" value="UniProtKB-UniRule"/>
</dbReference>
<evidence type="ECO:0000256" key="6">
    <source>
        <dbReference type="ARBA" id="ARBA00023316"/>
    </source>
</evidence>
<keyword evidence="3 7" id="KW-1133">Transmembrane helix</keyword>
<dbReference type="EC" id="4.2.2.29" evidence="7"/>
<feature type="transmembrane region" description="Helical" evidence="7">
    <location>
        <begin position="6"/>
        <end position="25"/>
    </location>
</feature>
<dbReference type="PANTHER" id="PTHR30518:SF2">
    <property type="entry name" value="ENDOLYTIC MUREIN TRANSGLYCOSYLASE"/>
    <property type="match status" value="1"/>
</dbReference>
<dbReference type="OrthoDB" id="9814591at2"/>
<comment type="catalytic activity">
    <reaction evidence="7">
        <text>a peptidoglycan chain = a peptidoglycan chain with N-acetyl-1,6-anhydromuramyl-[peptide] at the reducing end + a peptidoglycan chain with N-acetylglucosamine at the non-reducing end.</text>
        <dbReference type="EC" id="4.2.2.29"/>
    </reaction>
</comment>
<comment type="similarity">
    <text evidence="7">Belongs to the transglycosylase MltG family.</text>
</comment>
<dbReference type="PANTHER" id="PTHR30518">
    <property type="entry name" value="ENDOLYTIC MUREIN TRANSGLYCOSYLASE"/>
    <property type="match status" value="1"/>
</dbReference>
<evidence type="ECO:0000256" key="5">
    <source>
        <dbReference type="ARBA" id="ARBA00023239"/>
    </source>
</evidence>
<evidence type="ECO:0000256" key="4">
    <source>
        <dbReference type="ARBA" id="ARBA00023136"/>
    </source>
</evidence>
<evidence type="ECO:0000256" key="1">
    <source>
        <dbReference type="ARBA" id="ARBA00022475"/>
    </source>
</evidence>
<keyword evidence="7" id="KW-0997">Cell inner membrane</keyword>
<evidence type="ECO:0000313" key="8">
    <source>
        <dbReference type="EMBL" id="ACZ19141.1"/>
    </source>
</evidence>
<comment type="function">
    <text evidence="7">Functions as a peptidoglycan terminase that cleaves nascent peptidoglycan strands endolytically to terminate their elongation.</text>
</comment>
<protein>
    <recommendedName>
        <fullName evidence="7">Endolytic murein transglycosylase</fullName>
        <ecNumber evidence="7">4.2.2.29</ecNumber>
    </recommendedName>
    <alternativeName>
        <fullName evidence="7">Peptidoglycan lytic transglycosylase</fullName>
    </alternativeName>
    <alternativeName>
        <fullName evidence="7">Peptidoglycan polymerization terminase</fullName>
    </alternativeName>
</protein>
<dbReference type="GO" id="GO:0009252">
    <property type="term" value="P:peptidoglycan biosynthetic process"/>
    <property type="evidence" value="ECO:0007669"/>
    <property type="project" value="UniProtKB-UniRule"/>
</dbReference>
<keyword evidence="2 7" id="KW-0812">Transmembrane</keyword>
<organism evidence="8 9">
    <name type="scientific">Thermanaerovibrio acidaminovorans (strain ATCC 49978 / DSM 6589 / Su883)</name>
    <name type="common">Selenomonas acidaminovorans</name>
    <dbReference type="NCBI Taxonomy" id="525903"/>
    <lineage>
        <taxon>Bacteria</taxon>
        <taxon>Thermotogati</taxon>
        <taxon>Synergistota</taxon>
        <taxon>Synergistia</taxon>
        <taxon>Synergistales</taxon>
        <taxon>Synergistaceae</taxon>
        <taxon>Thermanaerovibrio</taxon>
    </lineage>
</organism>
<dbReference type="HAMAP" id="MF_02065">
    <property type="entry name" value="MltG"/>
    <property type="match status" value="1"/>
</dbReference>
<keyword evidence="6 7" id="KW-0961">Cell wall biogenesis/degradation</keyword>
<dbReference type="Pfam" id="PF02618">
    <property type="entry name" value="YceG"/>
    <property type="match status" value="1"/>
</dbReference>
<dbReference type="AlphaFoldDB" id="D1BA38"/>
<keyword evidence="4 7" id="KW-0472">Membrane</keyword>
<name>D1BA38_THEAS</name>
<dbReference type="GO" id="GO:0005886">
    <property type="term" value="C:plasma membrane"/>
    <property type="evidence" value="ECO:0007669"/>
    <property type="project" value="UniProtKB-SubCell"/>
</dbReference>
<dbReference type="InterPro" id="IPR003770">
    <property type="entry name" value="MLTG-like"/>
</dbReference>
<evidence type="ECO:0000256" key="2">
    <source>
        <dbReference type="ARBA" id="ARBA00022692"/>
    </source>
</evidence>
<dbReference type="CDD" id="cd08010">
    <property type="entry name" value="MltG_like"/>
    <property type="match status" value="1"/>
</dbReference>
<reference evidence="8 9" key="1">
    <citation type="journal article" date="2009" name="Stand. Genomic Sci.">
        <title>Complete genome sequence of Thermanaerovibrio acidaminovorans type strain (Su883).</title>
        <authorList>
            <person name="Chovatia M."/>
            <person name="Sikorski J."/>
            <person name="Schroder M."/>
            <person name="Lapidus A."/>
            <person name="Nolan M."/>
            <person name="Tice H."/>
            <person name="Glavina Del Rio T."/>
            <person name="Copeland A."/>
            <person name="Cheng J.F."/>
            <person name="Lucas S."/>
            <person name="Chen F."/>
            <person name="Bruce D."/>
            <person name="Goodwin L."/>
            <person name="Pitluck S."/>
            <person name="Ivanova N."/>
            <person name="Mavromatis K."/>
            <person name="Ovchinnikova G."/>
            <person name="Pati A."/>
            <person name="Chen A."/>
            <person name="Palaniappan K."/>
            <person name="Land M."/>
            <person name="Hauser L."/>
            <person name="Chang Y.J."/>
            <person name="Jeffries C.D."/>
            <person name="Chain P."/>
            <person name="Saunders E."/>
            <person name="Detter J.C."/>
            <person name="Brettin T."/>
            <person name="Rohde M."/>
            <person name="Goker M."/>
            <person name="Spring S."/>
            <person name="Bristow J."/>
            <person name="Markowitz V."/>
            <person name="Hugenholtz P."/>
            <person name="Kyrpides N.C."/>
            <person name="Klenk H.P."/>
            <person name="Eisen J.A."/>
        </authorList>
    </citation>
    <scope>NUCLEOTIDE SEQUENCE [LARGE SCALE GENOMIC DNA]</scope>
    <source>
        <strain evidence="9">ATCC 49978 / DSM 6589 / Su883</strain>
    </source>
</reference>
<evidence type="ECO:0000256" key="7">
    <source>
        <dbReference type="HAMAP-Rule" id="MF_02065"/>
    </source>
</evidence>
<dbReference type="STRING" id="525903.Taci_0908"/>
<dbReference type="KEGG" id="tai:Taci_0908"/>
<dbReference type="Proteomes" id="UP000002030">
    <property type="component" value="Chromosome"/>
</dbReference>
<dbReference type="EMBL" id="CP001818">
    <property type="protein sequence ID" value="ACZ19141.1"/>
    <property type="molecule type" value="Genomic_DNA"/>
</dbReference>
<keyword evidence="9" id="KW-1185">Reference proteome</keyword>